<feature type="domain" description="N-acetyltransferase" evidence="5">
    <location>
        <begin position="1"/>
        <end position="187"/>
    </location>
</feature>
<dbReference type="CDD" id="cd04301">
    <property type="entry name" value="NAT_SF"/>
    <property type="match status" value="1"/>
</dbReference>
<feature type="site" description="Crucial for catalytic activity" evidence="3">
    <location>
        <position position="56"/>
    </location>
</feature>
<dbReference type="InterPro" id="IPR007965">
    <property type="entry name" value="GNAT_ATAT"/>
</dbReference>
<evidence type="ECO:0000259" key="5">
    <source>
        <dbReference type="PROSITE" id="PS51730"/>
    </source>
</evidence>
<feature type="compositionally biased region" description="Low complexity" evidence="4">
    <location>
        <begin position="342"/>
        <end position="357"/>
    </location>
</feature>
<dbReference type="AlphaFoldDB" id="A0AAN9VJB4"/>
<evidence type="ECO:0000313" key="6">
    <source>
        <dbReference type="EMBL" id="KAK7865930.1"/>
    </source>
</evidence>
<comment type="catalytic activity">
    <reaction evidence="3">
        <text>L-lysyl-[alpha-tubulin] + acetyl-CoA = N(6)-acetyl-L-lysyl-[alpha-tubulin] + CoA + H(+)</text>
        <dbReference type="Rhea" id="RHEA:15277"/>
        <dbReference type="Rhea" id="RHEA-COMP:11278"/>
        <dbReference type="Rhea" id="RHEA-COMP:11279"/>
        <dbReference type="ChEBI" id="CHEBI:15378"/>
        <dbReference type="ChEBI" id="CHEBI:29969"/>
        <dbReference type="ChEBI" id="CHEBI:57287"/>
        <dbReference type="ChEBI" id="CHEBI:57288"/>
        <dbReference type="ChEBI" id="CHEBI:61930"/>
        <dbReference type="EC" id="2.3.1.108"/>
    </reaction>
</comment>
<proteinExistence type="inferred from homology"/>
<dbReference type="GO" id="GO:0048666">
    <property type="term" value="P:neuron development"/>
    <property type="evidence" value="ECO:0007669"/>
    <property type="project" value="UniProtKB-UniRule"/>
</dbReference>
<dbReference type="Gene3D" id="3.40.630.30">
    <property type="match status" value="1"/>
</dbReference>
<keyword evidence="1 3" id="KW-0808">Transferase</keyword>
<reference evidence="6 7" key="1">
    <citation type="submission" date="2024-03" db="EMBL/GenBank/DDBJ databases">
        <title>The genome assembly and annotation of the cricket Gryllus longicercus Weissman &amp; Gray.</title>
        <authorList>
            <person name="Szrajer S."/>
            <person name="Gray D."/>
            <person name="Ylla G."/>
        </authorList>
    </citation>
    <scope>NUCLEOTIDE SEQUENCE [LARGE SCALE GENOMIC DNA]</scope>
    <source>
        <strain evidence="6">DAG 2021-001</strain>
        <tissue evidence="6">Whole body minus gut</tissue>
    </source>
</reference>
<feature type="compositionally biased region" description="Pro residues" evidence="4">
    <location>
        <begin position="474"/>
        <end position="489"/>
    </location>
</feature>
<evidence type="ECO:0000256" key="3">
    <source>
        <dbReference type="HAMAP-Rule" id="MF_03130"/>
    </source>
</evidence>
<dbReference type="PANTHER" id="PTHR12327:SF0">
    <property type="entry name" value="ALPHA-TUBULIN N-ACETYLTRANSFERASE 1"/>
    <property type="match status" value="1"/>
</dbReference>
<keyword evidence="7" id="KW-1185">Reference proteome</keyword>
<evidence type="ECO:0000256" key="1">
    <source>
        <dbReference type="ARBA" id="ARBA00022679"/>
    </source>
</evidence>
<feature type="compositionally biased region" description="Low complexity" evidence="4">
    <location>
        <begin position="225"/>
        <end position="265"/>
    </location>
</feature>
<dbReference type="Proteomes" id="UP001378592">
    <property type="component" value="Unassembled WGS sequence"/>
</dbReference>
<evidence type="ECO:0000256" key="2">
    <source>
        <dbReference type="ARBA" id="ARBA00023315"/>
    </source>
</evidence>
<gene>
    <name evidence="6" type="ORF">R5R35_005004</name>
</gene>
<comment type="caution">
    <text evidence="3">Lacks conserved residue(s) required for the propagation of feature annotation.</text>
</comment>
<dbReference type="EMBL" id="JAZDUA010000161">
    <property type="protein sequence ID" value="KAK7865930.1"/>
    <property type="molecule type" value="Genomic_DNA"/>
</dbReference>
<comment type="similarity">
    <text evidence="3">Belongs to the acetyltransferase ATAT1 family.</text>
</comment>
<name>A0AAN9VJB4_9ORTH</name>
<dbReference type="Pfam" id="PF05301">
    <property type="entry name" value="Acetyltransf_16"/>
    <property type="match status" value="1"/>
</dbReference>
<dbReference type="InterPro" id="IPR038746">
    <property type="entry name" value="Atat"/>
</dbReference>
<keyword evidence="2 3" id="KW-0012">Acyltransferase</keyword>
<dbReference type="GO" id="GO:0070507">
    <property type="term" value="P:regulation of microtubule cytoskeleton organization"/>
    <property type="evidence" value="ECO:0007669"/>
    <property type="project" value="UniProtKB-UniRule"/>
</dbReference>
<accession>A0AAN9VJB4</accession>
<dbReference type="InterPro" id="IPR016181">
    <property type="entry name" value="Acyl_CoA_acyltransferase"/>
</dbReference>
<sequence length="514" mass="57013">MEFTFPVTKIFREKITKVKNDLLPEGFSDPGPLGRQCPQYVAQVVDALGTASADAQGLAHPVTSADRLRNSDHTVYVMVDNSSGSKNGRIVGFLKTGYKNLYLYDKNGHNHETKPLCVLDFFIHDALQRRGLGKELFDHMLRDSDISPKHLALDRPSDTFMAFVRKHYGLFKTIPQVNHYAIYDDFFSKRHDGKSQYLSRLHGRTSLRGGRQPLARRGAPSATGQQNNASQPIRQQQQQQSQNQQNRPQQQNQQYLQQHQFPLQQHTMAQPQHEMAQQHVQAHQLPVSQQATQHYQHPQQQVEEHQNQLHPQSDTLQQPPGPELHQHQQPELQHPPAHEQMHAQQQQQHGQPQSAHSHPQEEHHQHQYLQQGGAQPVGRLWADTQRSSVGECLTYAQAGSRWGSGLPALPFVPRPAAGKASMVPTPNGPVMLVPAEPAPDGQPPATPCAAPATPTPGPLVAGGDGCGVAQPGSPRGPPPGAPPALTPPHPLDKNAAPTAYELMRKSKYSHTPLW</sequence>
<evidence type="ECO:0000313" key="7">
    <source>
        <dbReference type="Proteomes" id="UP001378592"/>
    </source>
</evidence>
<dbReference type="PANTHER" id="PTHR12327">
    <property type="entry name" value="ALPHA-TUBULIN N-ACETYLTRANSFERASE 1"/>
    <property type="match status" value="1"/>
</dbReference>
<dbReference type="EC" id="2.3.1.108" evidence="3"/>
<dbReference type="SUPFAM" id="SSF55729">
    <property type="entry name" value="Acyl-CoA N-acyltransferases (Nat)"/>
    <property type="match status" value="1"/>
</dbReference>
<dbReference type="GO" id="GO:0005874">
    <property type="term" value="C:microtubule"/>
    <property type="evidence" value="ECO:0007669"/>
    <property type="project" value="InterPro"/>
</dbReference>
<feature type="region of interest" description="Disordered" evidence="4">
    <location>
        <begin position="459"/>
        <end position="514"/>
    </location>
</feature>
<comment type="function">
    <text evidence="3">Specifically acetylates 'Lys-40' in alpha-tubulin on the lumenal side of microtubules. Promotes microtubule destabilization and accelerates microtubule dynamics; this activity may be independent of acetylation activity. Acetylates alpha-tubulin with a slow enzymatic rate, due to a catalytic site that is not optimized for acetyl transfer. Enters the microtubule through each end and diffuses quickly throughout the lumen of microtubules. Acetylates only long/old microtubules because of its slow acetylation rate since it does not have time to act on dynamically unstable microtubules before the enzyme is released.</text>
</comment>
<dbReference type="PROSITE" id="PS51730">
    <property type="entry name" value="GNAT_ATAT"/>
    <property type="match status" value="1"/>
</dbReference>
<feature type="compositionally biased region" description="Low complexity" evidence="4">
    <location>
        <begin position="289"/>
        <end position="301"/>
    </location>
</feature>
<feature type="region of interest" description="Disordered" evidence="4">
    <location>
        <begin position="200"/>
        <end position="375"/>
    </location>
</feature>
<comment type="caution">
    <text evidence="6">The sequence shown here is derived from an EMBL/GenBank/DDBJ whole genome shotgun (WGS) entry which is preliminary data.</text>
</comment>
<feature type="binding site" evidence="3">
    <location>
        <begin position="121"/>
        <end position="134"/>
    </location>
    <ligand>
        <name>acetyl-CoA</name>
        <dbReference type="ChEBI" id="CHEBI:57288"/>
    </ligand>
</feature>
<evidence type="ECO:0000256" key="4">
    <source>
        <dbReference type="SAM" id="MobiDB-lite"/>
    </source>
</evidence>
<protein>
    <recommendedName>
        <fullName evidence="3">Alpha-tubulin N-acetyltransferase</fullName>
        <shortName evidence="3">Alpha-TAT</shortName>
        <shortName evidence="3">TAT</shortName>
        <ecNumber evidence="3">2.3.1.108</ecNumber>
    </recommendedName>
    <alternativeName>
        <fullName evidence="3">Acetyltransferase mec-17 homolog</fullName>
    </alternativeName>
</protein>
<dbReference type="HAMAP" id="MF_03130">
    <property type="entry name" value="mec17"/>
    <property type="match status" value="1"/>
</dbReference>
<organism evidence="6 7">
    <name type="scientific">Gryllus longicercus</name>
    <dbReference type="NCBI Taxonomy" id="2509291"/>
    <lineage>
        <taxon>Eukaryota</taxon>
        <taxon>Metazoa</taxon>
        <taxon>Ecdysozoa</taxon>
        <taxon>Arthropoda</taxon>
        <taxon>Hexapoda</taxon>
        <taxon>Insecta</taxon>
        <taxon>Pterygota</taxon>
        <taxon>Neoptera</taxon>
        <taxon>Polyneoptera</taxon>
        <taxon>Orthoptera</taxon>
        <taxon>Ensifera</taxon>
        <taxon>Gryllidea</taxon>
        <taxon>Grylloidea</taxon>
        <taxon>Gryllidae</taxon>
        <taxon>Gryllinae</taxon>
        <taxon>Gryllus</taxon>
    </lineage>
</organism>
<dbReference type="GO" id="GO:0019799">
    <property type="term" value="F:tubulin N-acetyltransferase activity"/>
    <property type="evidence" value="ECO:0007669"/>
    <property type="project" value="UniProtKB-UniRule"/>
</dbReference>